<evidence type="ECO:0000313" key="5">
    <source>
        <dbReference type="EMBL" id="KSA02108.1"/>
    </source>
</evidence>
<dbReference type="InterPro" id="IPR007219">
    <property type="entry name" value="XnlR_reg_dom"/>
</dbReference>
<dbReference type="InterPro" id="IPR001138">
    <property type="entry name" value="Zn2Cys6_DnaBD"/>
</dbReference>
<dbReference type="PANTHER" id="PTHR31001:SF90">
    <property type="entry name" value="CENTROMERE DNA-BINDING PROTEIN COMPLEX CBF3 SUBUNIT B"/>
    <property type="match status" value="1"/>
</dbReference>
<evidence type="ECO:0000259" key="4">
    <source>
        <dbReference type="PROSITE" id="PS50048"/>
    </source>
</evidence>
<dbReference type="SMART" id="SM00906">
    <property type="entry name" value="Fungal_trans"/>
    <property type="match status" value="1"/>
</dbReference>
<dbReference type="CDD" id="cd00067">
    <property type="entry name" value="GAL4"/>
    <property type="match status" value="1"/>
</dbReference>
<dbReference type="PROSITE" id="PS50048">
    <property type="entry name" value="ZN2_CY6_FUNGAL_2"/>
    <property type="match status" value="1"/>
</dbReference>
<dbReference type="GO" id="GO:0003677">
    <property type="term" value="F:DNA binding"/>
    <property type="evidence" value="ECO:0007669"/>
    <property type="project" value="InterPro"/>
</dbReference>
<keyword evidence="2" id="KW-0479">Metal-binding</keyword>
<keyword evidence="6" id="KW-1185">Reference proteome</keyword>
<accession>A0A0V1Q118</accession>
<feature type="domain" description="Zn(2)-C6 fungal-type" evidence="4">
    <location>
        <begin position="11"/>
        <end position="43"/>
    </location>
</feature>
<comment type="caution">
    <text evidence="5">The sequence shown here is derived from an EMBL/GenBank/DDBJ whole genome shotgun (WGS) entry which is preliminary data.</text>
</comment>
<dbReference type="GO" id="GO:0006351">
    <property type="term" value="P:DNA-templated transcription"/>
    <property type="evidence" value="ECO:0007669"/>
    <property type="project" value="InterPro"/>
</dbReference>
<dbReference type="CDD" id="cd14724">
    <property type="entry name" value="ZIP_Gal4-like_1"/>
    <property type="match status" value="1"/>
</dbReference>
<name>A0A0V1Q118_9ASCO</name>
<dbReference type="SMART" id="SM00066">
    <property type="entry name" value="GAL4"/>
    <property type="match status" value="1"/>
</dbReference>
<dbReference type="InterPro" id="IPR036864">
    <property type="entry name" value="Zn2-C6_fun-type_DNA-bd_sf"/>
</dbReference>
<dbReference type="InterPro" id="IPR050613">
    <property type="entry name" value="Sec_Metabolite_Reg"/>
</dbReference>
<dbReference type="Proteomes" id="UP000054251">
    <property type="component" value="Unassembled WGS sequence"/>
</dbReference>
<reference evidence="5 6" key="1">
    <citation type="submission" date="2015-11" db="EMBL/GenBank/DDBJ databases">
        <title>The genome of Debaryomyces fabryi.</title>
        <authorList>
            <person name="Tafer H."/>
            <person name="Lopandic K."/>
        </authorList>
    </citation>
    <scope>NUCLEOTIDE SEQUENCE [LARGE SCALE GENOMIC DNA]</scope>
    <source>
        <strain evidence="5 6">CBS 789</strain>
    </source>
</reference>
<evidence type="ECO:0000256" key="2">
    <source>
        <dbReference type="ARBA" id="ARBA00022723"/>
    </source>
</evidence>
<dbReference type="RefSeq" id="XP_015468210.1">
    <property type="nucleotide sequence ID" value="XM_015610934.1"/>
</dbReference>
<dbReference type="Pfam" id="PF04082">
    <property type="entry name" value="Fungal_trans"/>
    <property type="match status" value="1"/>
</dbReference>
<organism evidence="5 6">
    <name type="scientific">Debaryomyces fabryi</name>
    <dbReference type="NCBI Taxonomy" id="58627"/>
    <lineage>
        <taxon>Eukaryota</taxon>
        <taxon>Fungi</taxon>
        <taxon>Dikarya</taxon>
        <taxon>Ascomycota</taxon>
        <taxon>Saccharomycotina</taxon>
        <taxon>Pichiomycetes</taxon>
        <taxon>Debaryomycetaceae</taxon>
        <taxon>Debaryomyces</taxon>
    </lineage>
</organism>
<dbReference type="Pfam" id="PF00172">
    <property type="entry name" value="Zn_clus"/>
    <property type="match status" value="1"/>
</dbReference>
<dbReference type="GeneID" id="26839113"/>
<dbReference type="Gene3D" id="4.10.240.10">
    <property type="entry name" value="Zn(2)-C6 fungal-type DNA-binding domain"/>
    <property type="match status" value="1"/>
</dbReference>
<protein>
    <recommendedName>
        <fullName evidence="4">Zn(2)-C6 fungal-type domain-containing protein</fullName>
    </recommendedName>
</protein>
<dbReference type="GO" id="GO:0005634">
    <property type="term" value="C:nucleus"/>
    <property type="evidence" value="ECO:0007669"/>
    <property type="project" value="UniProtKB-SubCell"/>
</dbReference>
<keyword evidence="3" id="KW-0539">Nucleus</keyword>
<dbReference type="CDD" id="cd12148">
    <property type="entry name" value="fungal_TF_MHR"/>
    <property type="match status" value="1"/>
</dbReference>
<dbReference type="SUPFAM" id="SSF57701">
    <property type="entry name" value="Zn2/Cys6 DNA-binding domain"/>
    <property type="match status" value="1"/>
</dbReference>
<evidence type="ECO:0000313" key="6">
    <source>
        <dbReference type="Proteomes" id="UP000054251"/>
    </source>
</evidence>
<evidence type="ECO:0000256" key="1">
    <source>
        <dbReference type="ARBA" id="ARBA00004123"/>
    </source>
</evidence>
<dbReference type="GO" id="GO:0000981">
    <property type="term" value="F:DNA-binding transcription factor activity, RNA polymerase II-specific"/>
    <property type="evidence" value="ECO:0007669"/>
    <property type="project" value="InterPro"/>
</dbReference>
<evidence type="ECO:0000256" key="3">
    <source>
        <dbReference type="ARBA" id="ARBA00023242"/>
    </source>
</evidence>
<dbReference type="PROSITE" id="PS00463">
    <property type="entry name" value="ZN2_CY6_FUNGAL_1"/>
    <property type="match status" value="1"/>
</dbReference>
<dbReference type="PANTHER" id="PTHR31001">
    <property type="entry name" value="UNCHARACTERIZED TRANSCRIPTIONAL REGULATORY PROTEIN"/>
    <property type="match status" value="1"/>
</dbReference>
<sequence length="732" mass="84763">MKKNRVRIPKSCSICRIKKIKCDRKTPFCGSCSENNTEHLCKYDQTAWLMEGPADNSSTASLQKEIFKLRSVITTLEAKIEKQLIGVSSQLLTLSTNSSPLFLENQEHWGEKQEKDDSILCANEKAINMNVKHSKMYYFGPTATSYLMMNDKYATQLFTDYMADQLKKFRLKHTSLEVQDDRILNEESIYCSSQADPVVGDFPELPPLRIVHALVQRFFRVCYKFAPFFDEKIFMNEICLIFKNKEHISQEDITHKRSTISILLTMLRFAYLTLPMKGYHSNSLPLADHDVVQDILKCNVDISSSYIECSKRLMINHSSLDKIDFRKIQAILLLRVYQMQSPENDNLAINLNILISIAVQMARFHGLHKDPTDLSLVSLDNNDIHLWRKVWAFIMYFDSLQAFNLGVPMLIREDEIDTHPPFTNLKTEQLWLPNEELKLERFFKLNYVASRLIRRAVVLTQAKLGAKIFEVDKLISEFEDMLNNKMKTFDQLYSSDSSDSVLELMLRMMMMRKLFSLAYYCFISLNDSGKKYLHVAIETGLNIIRVGYEFAKDPTAVTCLELETIVAPSIWNPVKVVLLLMCGVIIRCLKGDALITEAVKSFQLSDSSSTLTWLQVYQGNEKETLRGLILKLEEYHLFSYKLSVRFFDCYHICITLKYFMNYLHNNNAEILQPHSEVLKNTISGNEPNPTADLDSAALNDFWNKEEEIHYEATFDEFLSFLNYNTDPFLNDL</sequence>
<dbReference type="OrthoDB" id="2123952at2759"/>
<dbReference type="AlphaFoldDB" id="A0A0V1Q118"/>
<dbReference type="GO" id="GO:0008270">
    <property type="term" value="F:zinc ion binding"/>
    <property type="evidence" value="ECO:0007669"/>
    <property type="project" value="InterPro"/>
</dbReference>
<comment type="subcellular location">
    <subcellularLocation>
        <location evidence="1">Nucleus</location>
    </subcellularLocation>
</comment>
<gene>
    <name evidence="5" type="ORF">AC631_02104</name>
</gene>
<proteinExistence type="predicted"/>
<dbReference type="EMBL" id="LMYN01000034">
    <property type="protein sequence ID" value="KSA02108.1"/>
    <property type="molecule type" value="Genomic_DNA"/>
</dbReference>